<dbReference type="Pfam" id="PF03330">
    <property type="entry name" value="DPBB_1"/>
    <property type="match status" value="1"/>
</dbReference>
<dbReference type="AlphaFoldDB" id="G7JB40"/>
<dbReference type="PANTHER" id="PTHR47480">
    <property type="entry name" value="EG45-LIKE DOMAIN CONTAINING PROTEIN"/>
    <property type="match status" value="1"/>
</dbReference>
<reference evidence="2 5" key="1">
    <citation type="journal article" date="2011" name="Nature">
        <title>The Medicago genome provides insight into the evolution of rhizobial symbioses.</title>
        <authorList>
            <person name="Young N.D."/>
            <person name="Debelle F."/>
            <person name="Oldroyd G.E."/>
            <person name="Geurts R."/>
            <person name="Cannon S.B."/>
            <person name="Udvardi M.K."/>
            <person name="Benedito V.A."/>
            <person name="Mayer K.F."/>
            <person name="Gouzy J."/>
            <person name="Schoof H."/>
            <person name="Van de Peer Y."/>
            <person name="Proost S."/>
            <person name="Cook D.R."/>
            <person name="Meyers B.C."/>
            <person name="Spannagl M."/>
            <person name="Cheung F."/>
            <person name="De Mita S."/>
            <person name="Krishnakumar V."/>
            <person name="Gundlach H."/>
            <person name="Zhou S."/>
            <person name="Mudge J."/>
            <person name="Bharti A.K."/>
            <person name="Murray J.D."/>
            <person name="Naoumkina M.A."/>
            <person name="Rosen B."/>
            <person name="Silverstein K.A."/>
            <person name="Tang H."/>
            <person name="Rombauts S."/>
            <person name="Zhao P.X."/>
            <person name="Zhou P."/>
            <person name="Barbe V."/>
            <person name="Bardou P."/>
            <person name="Bechner M."/>
            <person name="Bellec A."/>
            <person name="Berger A."/>
            <person name="Berges H."/>
            <person name="Bidwell S."/>
            <person name="Bisseling T."/>
            <person name="Choisne N."/>
            <person name="Couloux A."/>
            <person name="Denny R."/>
            <person name="Deshpande S."/>
            <person name="Dai X."/>
            <person name="Doyle J.J."/>
            <person name="Dudez A.M."/>
            <person name="Farmer A.D."/>
            <person name="Fouteau S."/>
            <person name="Franken C."/>
            <person name="Gibelin C."/>
            <person name="Gish J."/>
            <person name="Goldstein S."/>
            <person name="Gonzalez A.J."/>
            <person name="Green P.J."/>
            <person name="Hallab A."/>
            <person name="Hartog M."/>
            <person name="Hua A."/>
            <person name="Humphray S.J."/>
            <person name="Jeong D.H."/>
            <person name="Jing Y."/>
            <person name="Jocker A."/>
            <person name="Kenton S.M."/>
            <person name="Kim D.J."/>
            <person name="Klee K."/>
            <person name="Lai H."/>
            <person name="Lang C."/>
            <person name="Lin S."/>
            <person name="Macmil S.L."/>
            <person name="Magdelenat G."/>
            <person name="Matthews L."/>
            <person name="McCorrison J."/>
            <person name="Monaghan E.L."/>
            <person name="Mun J.H."/>
            <person name="Najar F.Z."/>
            <person name="Nicholson C."/>
            <person name="Noirot C."/>
            <person name="O'Bleness M."/>
            <person name="Paule C.R."/>
            <person name="Poulain J."/>
            <person name="Prion F."/>
            <person name="Qin B."/>
            <person name="Qu C."/>
            <person name="Retzel E.F."/>
            <person name="Riddle C."/>
            <person name="Sallet E."/>
            <person name="Samain S."/>
            <person name="Samson N."/>
            <person name="Sanders I."/>
            <person name="Saurat O."/>
            <person name="Scarpelli C."/>
            <person name="Schiex T."/>
            <person name="Segurens B."/>
            <person name="Severin A.J."/>
            <person name="Sherrier D.J."/>
            <person name="Shi R."/>
            <person name="Sims S."/>
            <person name="Singer S.R."/>
            <person name="Sinharoy S."/>
            <person name="Sterck L."/>
            <person name="Viollet A."/>
            <person name="Wang B.B."/>
            <person name="Wang K."/>
            <person name="Wang M."/>
            <person name="Wang X."/>
            <person name="Warfsmann J."/>
            <person name="Weissenbach J."/>
            <person name="White D.D."/>
            <person name="White J.D."/>
            <person name="Wiley G.B."/>
            <person name="Wincker P."/>
            <person name="Xing Y."/>
            <person name="Yang L."/>
            <person name="Yao Z."/>
            <person name="Ying F."/>
            <person name="Zhai J."/>
            <person name="Zhou L."/>
            <person name="Zuber A."/>
            <person name="Denarie J."/>
            <person name="Dixon R.A."/>
            <person name="May G.D."/>
            <person name="Schwartz D.C."/>
            <person name="Rogers J."/>
            <person name="Quetier F."/>
            <person name="Town C.D."/>
            <person name="Roe B.A."/>
        </authorList>
    </citation>
    <scope>NUCLEOTIDE SEQUENCE [LARGE SCALE GENOMIC DNA]</scope>
    <source>
        <strain evidence="2">A17</strain>
        <strain evidence="4 5">cv. Jemalong A17</strain>
    </source>
</reference>
<evidence type="ECO:0000313" key="5">
    <source>
        <dbReference type="Proteomes" id="UP000002051"/>
    </source>
</evidence>
<dbReference type="PaxDb" id="3880-AES73668"/>
<dbReference type="PANTHER" id="PTHR47480:SF6">
    <property type="entry name" value="EXPANSIN-LIKE EG45 DOMAIN-CONTAINING PROTEIN"/>
    <property type="match status" value="1"/>
</dbReference>
<keyword evidence="2" id="KW-0449">Lipoprotein</keyword>
<proteinExistence type="predicted"/>
<name>G7JB40_MEDTR</name>
<dbReference type="Proteomes" id="UP000265566">
    <property type="component" value="Chromosome 3"/>
</dbReference>
<dbReference type="Proteomes" id="UP000002051">
    <property type="component" value="Chromosome 3"/>
</dbReference>
<protein>
    <submittedName>
        <fullName evidence="3">Putative rlpA-like protein, double-psi beta-barrel</fullName>
    </submittedName>
    <submittedName>
        <fullName evidence="2">Rare lipoprotein A-like double-psi beta-barrel protein</fullName>
    </submittedName>
</protein>
<dbReference type="InterPro" id="IPR007112">
    <property type="entry name" value="Expansin/allergen_DPBB_dom"/>
</dbReference>
<feature type="domain" description="Expansin-like EG45" evidence="1">
    <location>
        <begin position="43"/>
        <end position="151"/>
    </location>
</feature>
<dbReference type="KEGG" id="mtr:11436058"/>
<reference evidence="2 5" key="2">
    <citation type="journal article" date="2014" name="BMC Genomics">
        <title>An improved genome release (version Mt4.0) for the model legume Medicago truncatula.</title>
        <authorList>
            <person name="Tang H."/>
            <person name="Krishnakumar V."/>
            <person name="Bidwell S."/>
            <person name="Rosen B."/>
            <person name="Chan A."/>
            <person name="Zhou S."/>
            <person name="Gentzbittel L."/>
            <person name="Childs K.L."/>
            <person name="Yandell M."/>
            <person name="Gundlach H."/>
            <person name="Mayer K.F."/>
            <person name="Schwartz D.C."/>
            <person name="Town C.D."/>
        </authorList>
    </citation>
    <scope>GENOME REANNOTATION</scope>
    <source>
        <strain evidence="4 5">cv. Jemalong A17</strain>
    </source>
</reference>
<organism evidence="2 5">
    <name type="scientific">Medicago truncatula</name>
    <name type="common">Barrel medic</name>
    <name type="synonym">Medicago tribuloides</name>
    <dbReference type="NCBI Taxonomy" id="3880"/>
    <lineage>
        <taxon>Eukaryota</taxon>
        <taxon>Viridiplantae</taxon>
        <taxon>Streptophyta</taxon>
        <taxon>Embryophyta</taxon>
        <taxon>Tracheophyta</taxon>
        <taxon>Spermatophyta</taxon>
        <taxon>Magnoliopsida</taxon>
        <taxon>eudicotyledons</taxon>
        <taxon>Gunneridae</taxon>
        <taxon>Pentapetalae</taxon>
        <taxon>rosids</taxon>
        <taxon>fabids</taxon>
        <taxon>Fabales</taxon>
        <taxon>Fabaceae</taxon>
        <taxon>Papilionoideae</taxon>
        <taxon>50 kb inversion clade</taxon>
        <taxon>NPAAA clade</taxon>
        <taxon>Hologalegina</taxon>
        <taxon>IRL clade</taxon>
        <taxon>Trifolieae</taxon>
        <taxon>Medicago</taxon>
    </lineage>
</organism>
<dbReference type="EMBL" id="CM001219">
    <property type="protein sequence ID" value="AES73668.1"/>
    <property type="molecule type" value="Genomic_DNA"/>
</dbReference>
<dbReference type="SUPFAM" id="SSF50685">
    <property type="entry name" value="Barwin-like endoglucanases"/>
    <property type="match status" value="1"/>
</dbReference>
<dbReference type="EMBL" id="PSQE01000003">
    <property type="protein sequence ID" value="RHN70657.1"/>
    <property type="molecule type" value="Genomic_DNA"/>
</dbReference>
<dbReference type="InterPro" id="IPR036908">
    <property type="entry name" value="RlpA-like_sf"/>
</dbReference>
<evidence type="ECO:0000313" key="3">
    <source>
        <dbReference type="EMBL" id="RHN70657.1"/>
    </source>
</evidence>
<dbReference type="eggNOG" id="ENOG502S1IG">
    <property type="taxonomic scope" value="Eukaryota"/>
</dbReference>
<sequence>MYHQAKNHSLRIIAQKQIMRSFMLVIISSLLFKQMSIILADVGTASSYGPPYIPTACDGNRRQQFPPGNIFVAVNEGLWDNGAACGRRYRVRCVSGINKPCKGGSSIDVKVVDSITCTKSSCPHTFHMSTEAFAAISRFPNANINVEYIQI</sequence>
<accession>G7JB40</accession>
<keyword evidence="5" id="KW-1185">Reference proteome</keyword>
<dbReference type="OrthoDB" id="587249at2759"/>
<dbReference type="HOGENOM" id="CLU_112218_1_0_1"/>
<evidence type="ECO:0000259" key="1">
    <source>
        <dbReference type="PROSITE" id="PS50842"/>
    </source>
</evidence>
<gene>
    <name evidence="4" type="primary">11436058</name>
    <name evidence="2" type="ordered locus">MTR_3g107500</name>
    <name evidence="3" type="ORF">MtrunA17_Chr3g0137931</name>
</gene>
<evidence type="ECO:0000313" key="2">
    <source>
        <dbReference type="EMBL" id="AES73668.1"/>
    </source>
</evidence>
<dbReference type="Gene3D" id="2.40.40.10">
    <property type="entry name" value="RlpA-like domain"/>
    <property type="match status" value="1"/>
</dbReference>
<dbReference type="STRING" id="3880.G7JB40"/>
<dbReference type="PROSITE" id="PS50842">
    <property type="entry name" value="EXPANSIN_EG45"/>
    <property type="match status" value="1"/>
</dbReference>
<dbReference type="OMA" id="TPTKCNG"/>
<reference evidence="3" key="4">
    <citation type="journal article" date="2018" name="Nat. Plants">
        <title>Whole-genome landscape of Medicago truncatula symbiotic genes.</title>
        <authorList>
            <person name="Pecrix Y."/>
            <person name="Gamas P."/>
            <person name="Carrere S."/>
        </authorList>
    </citation>
    <scope>NUCLEOTIDE SEQUENCE</scope>
    <source>
        <tissue evidence="3">Leaves</tissue>
    </source>
</reference>
<reference evidence="4" key="3">
    <citation type="submission" date="2015-04" db="UniProtKB">
        <authorList>
            <consortium name="EnsemblPlants"/>
        </authorList>
    </citation>
    <scope>IDENTIFICATION</scope>
    <source>
        <strain evidence="4">cv. Jemalong A17</strain>
    </source>
</reference>
<evidence type="ECO:0000313" key="4">
    <source>
        <dbReference type="EnsemblPlants" id="AES73668"/>
    </source>
</evidence>
<dbReference type="CDD" id="cd22269">
    <property type="entry name" value="DPBB_EG45-like"/>
    <property type="match status" value="1"/>
</dbReference>
<dbReference type="Gramene" id="rna19266">
    <property type="protein sequence ID" value="RHN70657.1"/>
    <property type="gene ID" value="gene19266"/>
</dbReference>
<dbReference type="InterPro" id="IPR009009">
    <property type="entry name" value="RlpA-like_DPBB"/>
</dbReference>
<dbReference type="EnsemblPlants" id="AES73668">
    <property type="protein sequence ID" value="AES73668"/>
    <property type="gene ID" value="MTR_3g107500"/>
</dbReference>